<gene>
    <name evidence="30" type="primary">LOC109712306</name>
</gene>
<evidence type="ECO:0000256" key="6">
    <source>
        <dbReference type="ARBA" id="ARBA00022692"/>
    </source>
</evidence>
<evidence type="ECO:0000256" key="20">
    <source>
        <dbReference type="ARBA" id="ARBA00052499"/>
    </source>
</evidence>
<evidence type="ECO:0000256" key="25">
    <source>
        <dbReference type="ARBA" id="ARBA00081289"/>
    </source>
</evidence>
<dbReference type="GO" id="GO:0016132">
    <property type="term" value="P:brassinosteroid biosynthetic process"/>
    <property type="evidence" value="ECO:0007669"/>
    <property type="project" value="TreeGrafter"/>
</dbReference>
<dbReference type="PANTHER" id="PTHR24286">
    <property type="entry name" value="CYTOCHROME P450 26"/>
    <property type="match status" value="1"/>
</dbReference>
<evidence type="ECO:0000256" key="7">
    <source>
        <dbReference type="ARBA" id="ARBA00022723"/>
    </source>
</evidence>
<dbReference type="Gramene" id="Aco004844.1.mrna1">
    <property type="protein sequence ID" value="Aco004844.1.mrna1"/>
    <property type="gene ID" value="Aco004844.1.path1"/>
</dbReference>
<reference evidence="29" key="1">
    <citation type="journal article" date="2015" name="Nat. Genet.">
        <title>The pineapple genome and the evolution of CAM photosynthesis.</title>
        <authorList>
            <person name="Ming R."/>
            <person name="VanBuren R."/>
            <person name="Wai C.M."/>
            <person name="Tang H."/>
            <person name="Schatz M.C."/>
            <person name="Bowers J.E."/>
            <person name="Lyons E."/>
            <person name="Wang M.L."/>
            <person name="Chen J."/>
            <person name="Biggers E."/>
            <person name="Zhang J."/>
            <person name="Huang L."/>
            <person name="Zhang L."/>
            <person name="Miao W."/>
            <person name="Zhang J."/>
            <person name="Ye Z."/>
            <person name="Miao C."/>
            <person name="Lin Z."/>
            <person name="Wang H."/>
            <person name="Zhou H."/>
            <person name="Yim W.C."/>
            <person name="Priest H.D."/>
            <person name="Zheng C."/>
            <person name="Woodhouse M."/>
            <person name="Edger P.P."/>
            <person name="Guyot R."/>
            <person name="Guo H.B."/>
            <person name="Guo H."/>
            <person name="Zheng G."/>
            <person name="Singh R."/>
            <person name="Sharma A."/>
            <person name="Min X."/>
            <person name="Zheng Y."/>
            <person name="Lee H."/>
            <person name="Gurtowski J."/>
            <person name="Sedlazeck F.J."/>
            <person name="Harkess A."/>
            <person name="McKain M.R."/>
            <person name="Liao Z."/>
            <person name="Fang J."/>
            <person name="Liu J."/>
            <person name="Zhang X."/>
            <person name="Zhang Q."/>
            <person name="Hu W."/>
            <person name="Qin Y."/>
            <person name="Wang K."/>
            <person name="Chen L.Y."/>
            <person name="Shirley N."/>
            <person name="Lin Y.R."/>
            <person name="Liu L.Y."/>
            <person name="Hernandez A.G."/>
            <person name="Wright C.L."/>
            <person name="Bulone V."/>
            <person name="Tuskan G.A."/>
            <person name="Heath K."/>
            <person name="Zee F."/>
            <person name="Moore P.H."/>
            <person name="Sunkar R."/>
            <person name="Leebens-Mack J.H."/>
            <person name="Mockler T."/>
            <person name="Bennetzen J.L."/>
            <person name="Freeling M."/>
            <person name="Sankoff D."/>
            <person name="Paterson A.H."/>
            <person name="Zhu X."/>
            <person name="Yang X."/>
            <person name="Smith J.A."/>
            <person name="Cushman J.C."/>
            <person name="Paull R.E."/>
            <person name="Yu Q."/>
        </authorList>
    </citation>
    <scope>NUCLEOTIDE SEQUENCE [LARGE SCALE GENOMIC DNA]</scope>
    <source>
        <strain evidence="29">cv. F153</strain>
    </source>
</reference>
<comment type="catalytic activity">
    <reaction evidence="16">
        <text>6-deoxoteasterone + 2 reduced [NADPH--hemoprotein reductase] + 2 O2 = teasterone + 2 oxidized [NADPH--hemoprotein reductase] + 3 H2O + 2 H(+)</text>
        <dbReference type="Rhea" id="RHEA:70043"/>
        <dbReference type="Rhea" id="RHEA-COMP:11964"/>
        <dbReference type="Rhea" id="RHEA-COMP:11965"/>
        <dbReference type="ChEBI" id="CHEBI:15377"/>
        <dbReference type="ChEBI" id="CHEBI:15378"/>
        <dbReference type="ChEBI" id="CHEBI:15379"/>
        <dbReference type="ChEBI" id="CHEBI:20716"/>
        <dbReference type="ChEBI" id="CHEBI:26863"/>
        <dbReference type="ChEBI" id="CHEBI:57618"/>
        <dbReference type="ChEBI" id="CHEBI:58210"/>
    </reaction>
    <physiologicalReaction direction="left-to-right" evidence="16">
        <dbReference type="Rhea" id="RHEA:70044"/>
    </physiologicalReaction>
</comment>
<comment type="catalytic activity">
    <reaction evidence="15">
        <text>3-dehydro-6-deoxoteasterone + reduced [NADPH--hemoprotein reductase] + O2 = 3-dehydro-6alpha-hydroxyteasterone + oxidized [NADPH--hemoprotein reductase] + H2O + H(+)</text>
        <dbReference type="Rhea" id="RHEA:69947"/>
        <dbReference type="Rhea" id="RHEA-COMP:11964"/>
        <dbReference type="Rhea" id="RHEA-COMP:11965"/>
        <dbReference type="ChEBI" id="CHEBI:15377"/>
        <dbReference type="ChEBI" id="CHEBI:15378"/>
        <dbReference type="ChEBI" id="CHEBI:15379"/>
        <dbReference type="ChEBI" id="CHEBI:20710"/>
        <dbReference type="ChEBI" id="CHEBI:57618"/>
        <dbReference type="ChEBI" id="CHEBI:58210"/>
        <dbReference type="ChEBI" id="CHEBI:188496"/>
    </reaction>
    <physiologicalReaction direction="left-to-right" evidence="15">
        <dbReference type="Rhea" id="RHEA:69948"/>
    </physiologicalReaction>
</comment>
<comment type="catalytic activity">
    <reaction evidence="18">
        <text>6-deoxotyphasterol + 2 reduced [NADPH--hemoprotein reductase] + 2 O2 = typhasterol + 2 oxidized [NADPH--hemoprotein reductase] + 3 H2O + 2 H(+)</text>
        <dbReference type="Rhea" id="RHEA:70035"/>
        <dbReference type="Rhea" id="RHEA-COMP:11964"/>
        <dbReference type="Rhea" id="RHEA-COMP:11965"/>
        <dbReference type="ChEBI" id="CHEBI:15377"/>
        <dbReference type="ChEBI" id="CHEBI:15378"/>
        <dbReference type="ChEBI" id="CHEBI:15379"/>
        <dbReference type="ChEBI" id="CHEBI:20717"/>
        <dbReference type="ChEBI" id="CHEBI:27173"/>
        <dbReference type="ChEBI" id="CHEBI:57618"/>
        <dbReference type="ChEBI" id="CHEBI:58210"/>
    </reaction>
    <physiologicalReaction direction="left-to-right" evidence="18">
        <dbReference type="Rhea" id="RHEA:70036"/>
    </physiologicalReaction>
</comment>
<dbReference type="PROSITE" id="PS00086">
    <property type="entry name" value="CYTOCHROME_P450"/>
    <property type="match status" value="1"/>
</dbReference>
<keyword evidence="6" id="KW-0812">Transmembrane</keyword>
<evidence type="ECO:0000256" key="24">
    <source>
        <dbReference type="ARBA" id="ARBA00076244"/>
    </source>
</evidence>
<evidence type="ECO:0000256" key="12">
    <source>
        <dbReference type="ARBA" id="ARBA00023136"/>
    </source>
</evidence>
<dbReference type="GO" id="GO:0009647">
    <property type="term" value="P:skotomorphogenesis"/>
    <property type="evidence" value="ECO:0007669"/>
    <property type="project" value="EnsemblPlants"/>
</dbReference>
<dbReference type="GeneID" id="109712306"/>
<dbReference type="GO" id="GO:0004497">
    <property type="term" value="F:monooxygenase activity"/>
    <property type="evidence" value="ECO:0007669"/>
    <property type="project" value="UniProtKB-KW"/>
</dbReference>
<evidence type="ECO:0000256" key="1">
    <source>
        <dbReference type="ARBA" id="ARBA00001971"/>
    </source>
</evidence>
<evidence type="ECO:0000256" key="22">
    <source>
        <dbReference type="ARBA" id="ARBA00052743"/>
    </source>
</evidence>
<evidence type="ECO:0000256" key="14">
    <source>
        <dbReference type="ARBA" id="ARBA00050490"/>
    </source>
</evidence>
<keyword evidence="11 28" id="KW-0503">Monooxygenase</keyword>
<evidence type="ECO:0000256" key="16">
    <source>
        <dbReference type="ARBA" id="ARBA00051207"/>
    </source>
</evidence>
<evidence type="ECO:0000256" key="28">
    <source>
        <dbReference type="RuleBase" id="RU000461"/>
    </source>
</evidence>
<keyword evidence="8" id="KW-1133">Transmembrane helix</keyword>
<evidence type="ECO:0000256" key="17">
    <source>
        <dbReference type="ARBA" id="ARBA00051512"/>
    </source>
</evidence>
<evidence type="ECO:0000256" key="26">
    <source>
        <dbReference type="ARBA" id="ARBA00083274"/>
    </source>
</evidence>
<keyword evidence="29" id="KW-1185">Reference proteome</keyword>
<dbReference type="Proteomes" id="UP000515123">
    <property type="component" value="Linkage group 7"/>
</dbReference>
<dbReference type="OrthoDB" id="1372046at2759"/>
<reference evidence="30" key="2">
    <citation type="submission" date="2025-08" db="UniProtKB">
        <authorList>
            <consortium name="RefSeq"/>
        </authorList>
    </citation>
    <scope>IDENTIFICATION</scope>
    <source>
        <tissue evidence="30">Leaf</tissue>
    </source>
</reference>
<dbReference type="InterPro" id="IPR001128">
    <property type="entry name" value="Cyt_P450"/>
</dbReference>
<keyword evidence="5 27" id="KW-0349">Heme</keyword>
<dbReference type="GO" id="GO:0001578">
    <property type="term" value="P:microtubule bundle formation"/>
    <property type="evidence" value="ECO:0007669"/>
    <property type="project" value="EnsemblPlants"/>
</dbReference>
<keyword evidence="7 27" id="KW-0479">Metal-binding</keyword>
<dbReference type="PRINTS" id="PR00385">
    <property type="entry name" value="P450"/>
</dbReference>
<dbReference type="GO" id="GO:0016125">
    <property type="term" value="P:sterol metabolic process"/>
    <property type="evidence" value="ECO:0007669"/>
    <property type="project" value="TreeGrafter"/>
</dbReference>
<protein>
    <recommendedName>
        <fullName evidence="23">Cytochrome P450 85A1</fullName>
    </recommendedName>
    <alternativeName>
        <fullName evidence="26">3-dehydroteasterone synthase</fullName>
    </alternativeName>
    <alternativeName>
        <fullName evidence="24">Teasterone synthase</fullName>
    </alternativeName>
    <alternativeName>
        <fullName evidence="25">Typhasterol synthase</fullName>
    </alternativeName>
</protein>
<dbReference type="GO" id="GO:0016705">
    <property type="term" value="F:oxidoreductase activity, acting on paired donors, with incorporation or reduction of molecular oxygen"/>
    <property type="evidence" value="ECO:0007669"/>
    <property type="project" value="InterPro"/>
</dbReference>
<feature type="binding site" description="axial binding residue" evidence="27">
    <location>
        <position position="416"/>
    </location>
    <ligand>
        <name>heme</name>
        <dbReference type="ChEBI" id="CHEBI:30413"/>
    </ligand>
    <ligandPart>
        <name>Fe</name>
        <dbReference type="ChEBI" id="CHEBI:18248"/>
    </ligandPart>
</feature>
<comment type="catalytic activity">
    <reaction evidence="21">
        <text>6-deoxotyphasterol + reduced [NADPH--hemoprotein reductase] + O2 = 6alpha-hydroxytyphasterol + oxidized [NADPH--hemoprotein reductase] + H2O + H(+)</text>
        <dbReference type="Rhea" id="RHEA:69939"/>
        <dbReference type="Rhea" id="RHEA-COMP:11964"/>
        <dbReference type="Rhea" id="RHEA-COMP:11965"/>
        <dbReference type="ChEBI" id="CHEBI:15377"/>
        <dbReference type="ChEBI" id="CHEBI:15378"/>
        <dbReference type="ChEBI" id="CHEBI:15379"/>
        <dbReference type="ChEBI" id="CHEBI:20717"/>
        <dbReference type="ChEBI" id="CHEBI:57618"/>
        <dbReference type="ChEBI" id="CHEBI:58210"/>
        <dbReference type="ChEBI" id="CHEBI:188495"/>
    </reaction>
    <physiologicalReaction direction="left-to-right" evidence="21">
        <dbReference type="Rhea" id="RHEA:69940"/>
    </physiologicalReaction>
</comment>
<dbReference type="FunFam" id="1.10.630.10:FF:000045">
    <property type="entry name" value="Cytochrome P450 85A1"/>
    <property type="match status" value="1"/>
</dbReference>
<comment type="catalytic activity">
    <reaction evidence="19">
        <text>6-deoxoteasterone + reduced [NADPH--hemoprotein reductase] + O2 = 6alpha-hydroxyteasterone + oxidized [NADPH--hemoprotein reductase] + H2O + H(+)</text>
        <dbReference type="Rhea" id="RHEA:69959"/>
        <dbReference type="Rhea" id="RHEA-COMP:11964"/>
        <dbReference type="Rhea" id="RHEA-COMP:11965"/>
        <dbReference type="ChEBI" id="CHEBI:15377"/>
        <dbReference type="ChEBI" id="CHEBI:15378"/>
        <dbReference type="ChEBI" id="CHEBI:15379"/>
        <dbReference type="ChEBI" id="CHEBI:20716"/>
        <dbReference type="ChEBI" id="CHEBI:57618"/>
        <dbReference type="ChEBI" id="CHEBI:58210"/>
        <dbReference type="ChEBI" id="CHEBI:188499"/>
    </reaction>
    <physiologicalReaction direction="left-to-right" evidence="19">
        <dbReference type="Rhea" id="RHEA:69960"/>
    </physiologicalReaction>
</comment>
<evidence type="ECO:0000256" key="8">
    <source>
        <dbReference type="ARBA" id="ARBA00022989"/>
    </source>
</evidence>
<dbReference type="CDD" id="cd11043">
    <property type="entry name" value="CYP90-like"/>
    <property type="match status" value="1"/>
</dbReference>
<sequence>MVLFVLVLGLALGILVVCSGLLRWNDVRYRKKGLPPGTMGWPLFGETTEFLKQGPSFMKNQRLRYGSLFKSHILGCPTVVCMDPEVNRYILMNEGKGFVPGYPQSMLDILGKNNIAAVHGPLHKAMRGAMLGLINPPMIRDQLLPKIDHFMRRHLSNWSGRLIDIQEKTKEMALLSALKQIASIEAGPLSEALKTELFKLVIGTLSLPINFPGTNYHSGFQARKKLVGMLRDIIEERRASRCPHNDMLDSLLTIDENAKLKLSDEQIIDVIIALVYSGYETVSTTSMMAVKYLYDHPKALEELRKEHLSIRKGKSSDDCGIDWNDYKSMNFTRAVIFETLRIATVVNGVLRKTTQDVEMKGYIIPKGWRIYVYTREINYDPYLYPDPLAFNPWRWLDKSLESHQHFMMFGGGGRLCPGKELGTAEIATFLHYFVTRYRWEEVGGDTILKFPRVEAPNGLHIRVSGY</sequence>
<comment type="catalytic activity">
    <reaction evidence="17">
        <text>3-dehydro-6-deoxoteasterone + 2 reduced [NADPH--hemoprotein reductase] + 2 O2 = 3-dehydroteasterone + 2 oxidized [NADPH--hemoprotein reductase] + 3 H2O + 2 H(+)</text>
        <dbReference type="Rhea" id="RHEA:70039"/>
        <dbReference type="Rhea" id="RHEA-COMP:11964"/>
        <dbReference type="Rhea" id="RHEA-COMP:11965"/>
        <dbReference type="ChEBI" id="CHEBI:15377"/>
        <dbReference type="ChEBI" id="CHEBI:15378"/>
        <dbReference type="ChEBI" id="CHEBI:15379"/>
        <dbReference type="ChEBI" id="CHEBI:20000"/>
        <dbReference type="ChEBI" id="CHEBI:20710"/>
        <dbReference type="ChEBI" id="CHEBI:57618"/>
        <dbReference type="ChEBI" id="CHEBI:58210"/>
    </reaction>
    <physiologicalReaction direction="left-to-right" evidence="17">
        <dbReference type="Rhea" id="RHEA:70040"/>
    </physiologicalReaction>
</comment>
<evidence type="ECO:0000256" key="10">
    <source>
        <dbReference type="ARBA" id="ARBA00023004"/>
    </source>
</evidence>
<organism evidence="29 30">
    <name type="scientific">Ananas comosus</name>
    <name type="common">Pineapple</name>
    <name type="synonym">Ananas ananas</name>
    <dbReference type="NCBI Taxonomy" id="4615"/>
    <lineage>
        <taxon>Eukaryota</taxon>
        <taxon>Viridiplantae</taxon>
        <taxon>Streptophyta</taxon>
        <taxon>Embryophyta</taxon>
        <taxon>Tracheophyta</taxon>
        <taxon>Spermatophyta</taxon>
        <taxon>Magnoliopsida</taxon>
        <taxon>Liliopsida</taxon>
        <taxon>Poales</taxon>
        <taxon>Bromeliaceae</taxon>
        <taxon>Bromelioideae</taxon>
        <taxon>Ananas</taxon>
    </lineage>
</organism>
<evidence type="ECO:0000256" key="11">
    <source>
        <dbReference type="ARBA" id="ARBA00023033"/>
    </source>
</evidence>
<keyword evidence="12" id="KW-0472">Membrane</keyword>
<dbReference type="GO" id="GO:0016020">
    <property type="term" value="C:membrane"/>
    <property type="evidence" value="ECO:0007669"/>
    <property type="project" value="UniProtKB-SubCell"/>
</dbReference>
<comment type="pathway">
    <text evidence="13">Plant hormone biosynthesis; brassinosteroid biosynthesis.</text>
</comment>
<comment type="catalytic activity">
    <reaction evidence="22">
        <text>6alpha-hydroxytyphasterol + reduced [NADPH--hemoprotein reductase] + O2 = teasterone + oxidized [NADPH--hemoprotein reductase] + 2 H2O + H(+)</text>
        <dbReference type="Rhea" id="RHEA:69963"/>
        <dbReference type="Rhea" id="RHEA-COMP:11964"/>
        <dbReference type="Rhea" id="RHEA-COMP:11965"/>
        <dbReference type="ChEBI" id="CHEBI:15377"/>
        <dbReference type="ChEBI" id="CHEBI:15378"/>
        <dbReference type="ChEBI" id="CHEBI:15379"/>
        <dbReference type="ChEBI" id="CHEBI:26863"/>
        <dbReference type="ChEBI" id="CHEBI:57618"/>
        <dbReference type="ChEBI" id="CHEBI:58210"/>
        <dbReference type="ChEBI" id="CHEBI:188495"/>
    </reaction>
    <physiologicalReaction direction="left-to-right" evidence="22">
        <dbReference type="Rhea" id="RHEA:69964"/>
    </physiologicalReaction>
</comment>
<comment type="catalytic activity">
    <reaction evidence="14">
        <text>3-dehydro-6alpha-hydroxyteasterone + reduced [NADPH--hemoprotein reductase] + O2 = 3-dehydroteasterone + oxidized [NADPH--hemoprotein reductase] + 2 H2O + H(+)</text>
        <dbReference type="Rhea" id="RHEA:69951"/>
        <dbReference type="Rhea" id="RHEA-COMP:11964"/>
        <dbReference type="Rhea" id="RHEA-COMP:11965"/>
        <dbReference type="ChEBI" id="CHEBI:15377"/>
        <dbReference type="ChEBI" id="CHEBI:15378"/>
        <dbReference type="ChEBI" id="CHEBI:15379"/>
        <dbReference type="ChEBI" id="CHEBI:20000"/>
        <dbReference type="ChEBI" id="CHEBI:57618"/>
        <dbReference type="ChEBI" id="CHEBI:58210"/>
        <dbReference type="ChEBI" id="CHEBI:188496"/>
    </reaction>
    <physiologicalReaction direction="left-to-right" evidence="14">
        <dbReference type="Rhea" id="RHEA:69952"/>
    </physiologicalReaction>
</comment>
<dbReference type="InterPro" id="IPR017972">
    <property type="entry name" value="Cyt_P450_CS"/>
</dbReference>
<dbReference type="SUPFAM" id="SSF48264">
    <property type="entry name" value="Cytochrome P450"/>
    <property type="match status" value="1"/>
</dbReference>
<evidence type="ECO:0000256" key="23">
    <source>
        <dbReference type="ARBA" id="ARBA00070471"/>
    </source>
</evidence>
<accession>A0A6P5F6Z5</accession>
<dbReference type="GO" id="GO:0010268">
    <property type="term" value="P:brassinosteroid homeostasis"/>
    <property type="evidence" value="ECO:0007669"/>
    <property type="project" value="EnsemblPlants"/>
</dbReference>
<evidence type="ECO:0000256" key="4">
    <source>
        <dbReference type="ARBA" id="ARBA00010617"/>
    </source>
</evidence>
<proteinExistence type="inferred from homology"/>
<evidence type="ECO:0000313" key="29">
    <source>
        <dbReference type="Proteomes" id="UP000515123"/>
    </source>
</evidence>
<comment type="cofactor">
    <cofactor evidence="1 27">
        <name>heme</name>
        <dbReference type="ChEBI" id="CHEBI:30413"/>
    </cofactor>
</comment>
<dbReference type="InterPro" id="IPR002401">
    <property type="entry name" value="Cyt_P450_E_grp-I"/>
</dbReference>
<dbReference type="AlphaFoldDB" id="A0A6P5F6Z5"/>
<evidence type="ECO:0000256" key="19">
    <source>
        <dbReference type="ARBA" id="ARBA00052277"/>
    </source>
</evidence>
<dbReference type="InterPro" id="IPR036396">
    <property type="entry name" value="Cyt_P450_sf"/>
</dbReference>
<comment type="pathway">
    <text evidence="3">Hormone biosynthesis.</text>
</comment>
<dbReference type="GO" id="GO:0020037">
    <property type="term" value="F:heme binding"/>
    <property type="evidence" value="ECO:0007669"/>
    <property type="project" value="InterPro"/>
</dbReference>
<dbReference type="PANTHER" id="PTHR24286:SF169">
    <property type="entry name" value="CYTOCHROME P450 85A1"/>
    <property type="match status" value="1"/>
</dbReference>
<evidence type="ECO:0000256" key="2">
    <source>
        <dbReference type="ARBA" id="ARBA00004167"/>
    </source>
</evidence>
<dbReference type="Gene3D" id="1.10.630.10">
    <property type="entry name" value="Cytochrome P450"/>
    <property type="match status" value="1"/>
</dbReference>
<dbReference type="RefSeq" id="XP_020091387.1">
    <property type="nucleotide sequence ID" value="XM_020235798.1"/>
</dbReference>
<evidence type="ECO:0000256" key="9">
    <source>
        <dbReference type="ARBA" id="ARBA00023002"/>
    </source>
</evidence>
<evidence type="ECO:0000256" key="27">
    <source>
        <dbReference type="PIRSR" id="PIRSR602401-1"/>
    </source>
</evidence>
<evidence type="ECO:0000256" key="13">
    <source>
        <dbReference type="ARBA" id="ARBA00037910"/>
    </source>
</evidence>
<comment type="catalytic activity">
    <reaction evidence="20">
        <text>6alpha-hydroxytyphasterol + reduced [NADPH--hemoprotein reductase] + O2 = typhasterol + oxidized [NADPH--hemoprotein reductase] + 2 H2O + H(+)</text>
        <dbReference type="Rhea" id="RHEA:69943"/>
        <dbReference type="Rhea" id="RHEA-COMP:11964"/>
        <dbReference type="Rhea" id="RHEA-COMP:11965"/>
        <dbReference type="ChEBI" id="CHEBI:15377"/>
        <dbReference type="ChEBI" id="CHEBI:15378"/>
        <dbReference type="ChEBI" id="CHEBI:15379"/>
        <dbReference type="ChEBI" id="CHEBI:27173"/>
        <dbReference type="ChEBI" id="CHEBI:57618"/>
        <dbReference type="ChEBI" id="CHEBI:58210"/>
        <dbReference type="ChEBI" id="CHEBI:188495"/>
    </reaction>
    <physiologicalReaction direction="left-to-right" evidence="20">
        <dbReference type="Rhea" id="RHEA:69944"/>
    </physiologicalReaction>
</comment>
<evidence type="ECO:0000256" key="21">
    <source>
        <dbReference type="ARBA" id="ARBA00052663"/>
    </source>
</evidence>
<comment type="similarity">
    <text evidence="4 28">Belongs to the cytochrome P450 family.</text>
</comment>
<dbReference type="GO" id="GO:0005506">
    <property type="term" value="F:iron ion binding"/>
    <property type="evidence" value="ECO:0007669"/>
    <property type="project" value="InterPro"/>
</dbReference>
<name>A0A6P5F6Z5_ANACO</name>
<keyword evidence="9 28" id="KW-0560">Oxidoreductase</keyword>
<evidence type="ECO:0000256" key="18">
    <source>
        <dbReference type="ARBA" id="ARBA00051555"/>
    </source>
</evidence>
<evidence type="ECO:0000256" key="15">
    <source>
        <dbReference type="ARBA" id="ARBA00050829"/>
    </source>
</evidence>
<evidence type="ECO:0000256" key="5">
    <source>
        <dbReference type="ARBA" id="ARBA00022617"/>
    </source>
</evidence>
<dbReference type="Pfam" id="PF00067">
    <property type="entry name" value="p450"/>
    <property type="match status" value="1"/>
</dbReference>
<keyword evidence="10 27" id="KW-0408">Iron</keyword>
<evidence type="ECO:0000313" key="30">
    <source>
        <dbReference type="RefSeq" id="XP_020091387.1"/>
    </source>
</evidence>
<comment type="subcellular location">
    <subcellularLocation>
        <location evidence="2">Membrane</location>
        <topology evidence="2">Single-pass membrane protein</topology>
    </subcellularLocation>
</comment>
<evidence type="ECO:0000256" key="3">
    <source>
        <dbReference type="ARBA" id="ARBA00004972"/>
    </source>
</evidence>
<dbReference type="PRINTS" id="PR00463">
    <property type="entry name" value="EP450I"/>
</dbReference>